<sequence length="443" mass="50706">MSKVNKSKTPSLDEIKNIITRDIRMGSEHDNLSDTTVNLYTRQLIKLYKAGVAKQQWSPDEFISNIHNPTKYDDASFQKTFKVQNSSIIALLMSIYTSKESLILTLNAMCKMVKNRFRDAFGYYNAIRKELSKQNKAAKLDNELTPEEEKKYISYEELMSVPGKVHKVLTETYGKVFLSRSEFEELAKAKRTEYLKLAFDYITLWLNVHYPLRLVWPSVLLAPEEGANYLQGNTLHLNDFKNVRLMGPQTIQLDSTTMSLIKSYLDFLTNTLGEQPSKLLWRIFNRQPGEYDYTNSSNSFSQVLSKLFMKYNGKPMSMNMIRHIAESHLIQSPTYAKLTNREKNDLHAKLLHSTMAANTSYNKIANRANASDVSFEPDDSYDQAPEQQSKIADTFGVSPVAKPPAKPAAMPVSRPKDRRERIFHGAFTPTGSDKTLEIDIFEK</sequence>
<feature type="region of interest" description="Disordered" evidence="1">
    <location>
        <begin position="396"/>
        <end position="419"/>
    </location>
</feature>
<dbReference type="AlphaFoldDB" id="A0A9W7D0U9"/>
<evidence type="ECO:0000256" key="1">
    <source>
        <dbReference type="SAM" id="MobiDB-lite"/>
    </source>
</evidence>
<evidence type="ECO:0000313" key="2">
    <source>
        <dbReference type="EMBL" id="GMF48568.1"/>
    </source>
</evidence>
<proteinExistence type="predicted"/>
<dbReference type="Proteomes" id="UP001165121">
    <property type="component" value="Unassembled WGS sequence"/>
</dbReference>
<dbReference type="EMBL" id="BSXT01002380">
    <property type="protein sequence ID" value="GMF48568.1"/>
    <property type="molecule type" value="Genomic_DNA"/>
</dbReference>
<organism evidence="2 3">
    <name type="scientific">Phytophthora fragariaefolia</name>
    <dbReference type="NCBI Taxonomy" id="1490495"/>
    <lineage>
        <taxon>Eukaryota</taxon>
        <taxon>Sar</taxon>
        <taxon>Stramenopiles</taxon>
        <taxon>Oomycota</taxon>
        <taxon>Peronosporomycetes</taxon>
        <taxon>Peronosporales</taxon>
        <taxon>Peronosporaceae</taxon>
        <taxon>Phytophthora</taxon>
    </lineage>
</organism>
<gene>
    <name evidence="2" type="ORF">Pfra01_001881900</name>
</gene>
<comment type="caution">
    <text evidence="2">The sequence shown here is derived from an EMBL/GenBank/DDBJ whole genome shotgun (WGS) entry which is preliminary data.</text>
</comment>
<protein>
    <submittedName>
        <fullName evidence="2">Unnamed protein product</fullName>
    </submittedName>
</protein>
<keyword evidence="3" id="KW-1185">Reference proteome</keyword>
<accession>A0A9W7D0U9</accession>
<name>A0A9W7D0U9_9STRA</name>
<dbReference type="OrthoDB" id="100135at2759"/>
<evidence type="ECO:0000313" key="3">
    <source>
        <dbReference type="Proteomes" id="UP001165121"/>
    </source>
</evidence>
<reference evidence="2" key="1">
    <citation type="submission" date="2023-04" db="EMBL/GenBank/DDBJ databases">
        <title>Phytophthora fragariaefolia NBRC 109709.</title>
        <authorList>
            <person name="Ichikawa N."/>
            <person name="Sato H."/>
            <person name="Tonouchi N."/>
        </authorList>
    </citation>
    <scope>NUCLEOTIDE SEQUENCE</scope>
    <source>
        <strain evidence="2">NBRC 109709</strain>
    </source>
</reference>